<gene>
    <name evidence="2" type="ORF">CP373A1_02915</name>
</gene>
<dbReference type="SMART" id="SM00530">
    <property type="entry name" value="HTH_XRE"/>
    <property type="match status" value="1"/>
</dbReference>
<dbReference type="RefSeq" id="WP_065254304.1">
    <property type="nucleotide sequence ID" value="NZ_MAPZ01000010.1"/>
</dbReference>
<sequence>MNELFNSDLPTNTFAERLKKARAMVGVSQESLAKLSGLSRSTINELEAGYRDNITRETLLKLISVLEKDIICDDYLSYILNQEKNIDLLITTYGIEKLSAILKCHHSSIYRWKVFKYQLPKDKYILIKKLYQD</sequence>
<protein>
    <recommendedName>
        <fullName evidence="1">HTH cro/C1-type domain-containing protein</fullName>
    </recommendedName>
</protein>
<accession>A0A1B8RSY3</accession>
<dbReference type="Gene3D" id="1.10.260.40">
    <property type="entry name" value="lambda repressor-like DNA-binding domains"/>
    <property type="match status" value="1"/>
</dbReference>
<dbReference type="SUPFAM" id="SSF47413">
    <property type="entry name" value="lambda repressor-like DNA-binding domains"/>
    <property type="match status" value="1"/>
</dbReference>
<keyword evidence="3" id="KW-1185">Reference proteome</keyword>
<dbReference type="GO" id="GO:0003677">
    <property type="term" value="F:DNA binding"/>
    <property type="evidence" value="ECO:0007669"/>
    <property type="project" value="InterPro"/>
</dbReference>
<evidence type="ECO:0000313" key="2">
    <source>
        <dbReference type="EMBL" id="OBY11890.1"/>
    </source>
</evidence>
<dbReference type="AlphaFoldDB" id="A0A1B8RSY3"/>
<dbReference type="PROSITE" id="PS50943">
    <property type="entry name" value="HTH_CROC1"/>
    <property type="match status" value="1"/>
</dbReference>
<dbReference type="EMBL" id="MAPZ01000010">
    <property type="protein sequence ID" value="OBY11890.1"/>
    <property type="molecule type" value="Genomic_DNA"/>
</dbReference>
<dbReference type="OrthoDB" id="3210663at2"/>
<evidence type="ECO:0000259" key="1">
    <source>
        <dbReference type="PROSITE" id="PS50943"/>
    </source>
</evidence>
<comment type="caution">
    <text evidence="2">The sequence shown here is derived from an EMBL/GenBank/DDBJ whole genome shotgun (WGS) entry which is preliminary data.</text>
</comment>
<reference evidence="2 3" key="1">
    <citation type="submission" date="2016-06" db="EMBL/GenBank/DDBJ databases">
        <authorList>
            <person name="Kjaerup R.B."/>
            <person name="Dalgaard T.S."/>
            <person name="Juul-Madsen H.R."/>
        </authorList>
    </citation>
    <scope>NUCLEOTIDE SEQUENCE [LARGE SCALE GENOMIC DNA]</scope>
    <source>
        <strain evidence="2 3">373-A1</strain>
    </source>
</reference>
<name>A0A1B8RSY3_9CLOT</name>
<dbReference type="Pfam" id="PF01381">
    <property type="entry name" value="HTH_3"/>
    <property type="match status" value="1"/>
</dbReference>
<feature type="domain" description="HTH cro/C1-type" evidence="1">
    <location>
        <begin position="18"/>
        <end position="76"/>
    </location>
</feature>
<dbReference type="Proteomes" id="UP000092714">
    <property type="component" value="Unassembled WGS sequence"/>
</dbReference>
<dbReference type="InterPro" id="IPR010982">
    <property type="entry name" value="Lambda_DNA-bd_dom_sf"/>
</dbReference>
<evidence type="ECO:0000313" key="3">
    <source>
        <dbReference type="Proteomes" id="UP000092714"/>
    </source>
</evidence>
<organism evidence="2 3">
    <name type="scientific">Clostridium paraputrificum</name>
    <dbReference type="NCBI Taxonomy" id="29363"/>
    <lineage>
        <taxon>Bacteria</taxon>
        <taxon>Bacillati</taxon>
        <taxon>Bacillota</taxon>
        <taxon>Clostridia</taxon>
        <taxon>Eubacteriales</taxon>
        <taxon>Clostridiaceae</taxon>
        <taxon>Clostridium</taxon>
    </lineage>
</organism>
<dbReference type="CDD" id="cd00093">
    <property type="entry name" value="HTH_XRE"/>
    <property type="match status" value="1"/>
</dbReference>
<proteinExistence type="predicted"/>
<dbReference type="InterPro" id="IPR001387">
    <property type="entry name" value="Cro/C1-type_HTH"/>
</dbReference>